<comment type="caution">
    <text evidence="1">The sequence shown here is derived from an EMBL/GenBank/DDBJ whole genome shotgun (WGS) entry which is preliminary data.</text>
</comment>
<dbReference type="EMBL" id="BOPV01000001">
    <property type="protein sequence ID" value="GIL39213.1"/>
    <property type="molecule type" value="Genomic_DNA"/>
</dbReference>
<dbReference type="RefSeq" id="WP_420242311.1">
    <property type="nucleotide sequence ID" value="NZ_BOPV01000001.1"/>
</dbReference>
<reference evidence="1" key="1">
    <citation type="submission" date="2021-02" db="EMBL/GenBank/DDBJ databases">
        <title>Genome sequence of Rhodospirillales sp. strain TMPK1 isolated from soil.</title>
        <authorList>
            <person name="Nakai R."/>
            <person name="Kusada H."/>
            <person name="Tamaki H."/>
        </authorList>
    </citation>
    <scope>NUCLEOTIDE SEQUENCE</scope>
    <source>
        <strain evidence="1">TMPK1</strain>
    </source>
</reference>
<accession>A0A8S8X7I5</accession>
<dbReference type="Proteomes" id="UP000681075">
    <property type="component" value="Unassembled WGS sequence"/>
</dbReference>
<protein>
    <submittedName>
        <fullName evidence="1">Uncharacterized protein</fullName>
    </submittedName>
</protein>
<dbReference type="AlphaFoldDB" id="A0A8S8X7I5"/>
<keyword evidence="2" id="KW-1185">Reference proteome</keyword>
<name>A0A8S8X7I5_9PROT</name>
<evidence type="ECO:0000313" key="2">
    <source>
        <dbReference type="Proteomes" id="UP000681075"/>
    </source>
</evidence>
<sequence length="99" mass="10952">MPTAHKAYVAITLNIAPNDRPAAANVYAKYKPPFLQTVKGALSKQLLIRDEDLLVLHSFTDEVDAQAYLSSELFQQDVVTALKPLLQAAPDVRVYMGDH</sequence>
<gene>
    <name evidence="1" type="ORF">TMPK1_14500</name>
</gene>
<evidence type="ECO:0000313" key="1">
    <source>
        <dbReference type="EMBL" id="GIL39213.1"/>
    </source>
</evidence>
<organism evidence="1 2">
    <name type="scientific">Roseiterribacter gracilis</name>
    <dbReference type="NCBI Taxonomy" id="2812848"/>
    <lineage>
        <taxon>Bacteria</taxon>
        <taxon>Pseudomonadati</taxon>
        <taxon>Pseudomonadota</taxon>
        <taxon>Alphaproteobacteria</taxon>
        <taxon>Rhodospirillales</taxon>
        <taxon>Roseiterribacteraceae</taxon>
        <taxon>Roseiterribacter</taxon>
    </lineage>
</organism>
<proteinExistence type="predicted"/>